<dbReference type="InterPro" id="IPR002078">
    <property type="entry name" value="Sigma_54_int"/>
</dbReference>
<dbReference type="PANTHER" id="PTHR32071">
    <property type="entry name" value="TRANSCRIPTIONAL REGULATORY PROTEIN"/>
    <property type="match status" value="1"/>
</dbReference>
<dbReference type="Gene3D" id="1.10.10.60">
    <property type="entry name" value="Homeodomain-like"/>
    <property type="match status" value="1"/>
</dbReference>
<dbReference type="PROSITE" id="PS00675">
    <property type="entry name" value="SIGMA54_INTERACT_1"/>
    <property type="match status" value="1"/>
</dbReference>
<keyword evidence="9" id="KW-1185">Reference proteome</keyword>
<reference evidence="8 9" key="1">
    <citation type="submission" date="2018-04" db="EMBL/GenBank/DDBJ databases">
        <title>Genomic Encyclopedia of Archaeal and Bacterial Type Strains, Phase II (KMG-II): from individual species to whole genera.</title>
        <authorList>
            <person name="Goeker M."/>
        </authorList>
    </citation>
    <scope>NUCLEOTIDE SEQUENCE [LARGE SCALE GENOMIC DNA]</scope>
    <source>
        <strain evidence="8 9">DSM 45169</strain>
    </source>
</reference>
<dbReference type="PANTHER" id="PTHR32071:SF57">
    <property type="entry name" value="C4-DICARBOXYLATE TRANSPORT TRANSCRIPTIONAL REGULATORY PROTEIN DCTD"/>
    <property type="match status" value="1"/>
</dbReference>
<dbReference type="Pfam" id="PF25601">
    <property type="entry name" value="AAA_lid_14"/>
    <property type="match status" value="1"/>
</dbReference>
<dbReference type="InterPro" id="IPR025662">
    <property type="entry name" value="Sigma_54_int_dom_ATP-bd_1"/>
</dbReference>
<keyword evidence="2" id="KW-0067">ATP-binding</keyword>
<dbReference type="Gene3D" id="1.10.8.60">
    <property type="match status" value="1"/>
</dbReference>
<keyword evidence="4" id="KW-0238">DNA-binding</keyword>
<evidence type="ECO:0000313" key="8">
    <source>
        <dbReference type="EMBL" id="PTM58480.1"/>
    </source>
</evidence>
<dbReference type="SUPFAM" id="SSF46689">
    <property type="entry name" value="Homeodomain-like"/>
    <property type="match status" value="1"/>
</dbReference>
<proteinExistence type="predicted"/>
<protein>
    <submittedName>
        <fullName evidence="8">PAS domain S-box-containing protein</fullName>
    </submittedName>
</protein>
<feature type="domain" description="PAS" evidence="7">
    <location>
        <begin position="16"/>
        <end position="61"/>
    </location>
</feature>
<dbReference type="Pfam" id="PF00989">
    <property type="entry name" value="PAS"/>
    <property type="match status" value="1"/>
</dbReference>
<dbReference type="Proteomes" id="UP000241639">
    <property type="component" value="Unassembled WGS sequence"/>
</dbReference>
<evidence type="ECO:0000256" key="1">
    <source>
        <dbReference type="ARBA" id="ARBA00022741"/>
    </source>
</evidence>
<dbReference type="SUPFAM" id="SSF55785">
    <property type="entry name" value="PYP-like sensor domain (PAS domain)"/>
    <property type="match status" value="1"/>
</dbReference>
<comment type="caution">
    <text evidence="8">The sequence shown here is derived from an EMBL/GenBank/DDBJ whole genome shotgun (WGS) entry which is preliminary data.</text>
</comment>
<dbReference type="InterPro" id="IPR003593">
    <property type="entry name" value="AAA+_ATPase"/>
</dbReference>
<evidence type="ECO:0000256" key="5">
    <source>
        <dbReference type="ARBA" id="ARBA00023163"/>
    </source>
</evidence>
<dbReference type="EMBL" id="PZZP01000001">
    <property type="protein sequence ID" value="PTM58480.1"/>
    <property type="molecule type" value="Genomic_DNA"/>
</dbReference>
<dbReference type="GO" id="GO:0006355">
    <property type="term" value="P:regulation of DNA-templated transcription"/>
    <property type="evidence" value="ECO:0007669"/>
    <property type="project" value="InterPro"/>
</dbReference>
<keyword evidence="5" id="KW-0804">Transcription</keyword>
<organism evidence="8 9">
    <name type="scientific">Desmospora activa DSM 45169</name>
    <dbReference type="NCBI Taxonomy" id="1121389"/>
    <lineage>
        <taxon>Bacteria</taxon>
        <taxon>Bacillati</taxon>
        <taxon>Bacillota</taxon>
        <taxon>Bacilli</taxon>
        <taxon>Bacillales</taxon>
        <taxon>Thermoactinomycetaceae</taxon>
        <taxon>Desmospora</taxon>
    </lineage>
</organism>
<dbReference type="GO" id="GO:0043565">
    <property type="term" value="F:sequence-specific DNA binding"/>
    <property type="evidence" value="ECO:0007669"/>
    <property type="project" value="InterPro"/>
</dbReference>
<dbReference type="SMART" id="SM00091">
    <property type="entry name" value="PAS"/>
    <property type="match status" value="1"/>
</dbReference>
<name>A0A2T4Z9C8_9BACL</name>
<dbReference type="PROSITE" id="PS00676">
    <property type="entry name" value="SIGMA54_INTERACT_2"/>
    <property type="match status" value="1"/>
</dbReference>
<dbReference type="OrthoDB" id="9771372at2"/>
<sequence>MSFPLPNSQHFSLHDYIQWLEGIIDAIHDGILVIDANGIVQHINQEYTVITGVSKQAIIGKPLQEIRPGAQLPLTLTDGKYRSGIYRKEGKKEYVVDMAPIIHRDRVIGAVSVCKSVSEVHALTKELSLSKKRVAQLEKAVGHLHRANYTFPDIVGAEGGLKKVIQQARKIATSALNVLITGESGTGKELFAQAIHQSSHRKNAPFVAVNCAAIPLHLLESELFGYEEGAFTHSKHGGKMGLFELAHTGTLFLDEIGDMTQDLQAKLLRVLQEGRIRRVGGLEEREIDVRVIAATNKDLQAMVEKKRFRDDLYYRLNVVHLSIPPLRQRKQDLAAIVSSLIRQRPRQAHFTIDPEAMVMLHQYDWPGNIRELKNTIDYALNIADGETITSADLPETLRRQVFANPAPSADRHLKTIVEQAEYQAIVTVLQETGYDGKGKKEAAKRLGISLATLYNKLSYYKMKGDF</sequence>
<dbReference type="SUPFAM" id="SSF52540">
    <property type="entry name" value="P-loop containing nucleoside triphosphate hydrolases"/>
    <property type="match status" value="1"/>
</dbReference>
<dbReference type="CDD" id="cd00009">
    <property type="entry name" value="AAA"/>
    <property type="match status" value="1"/>
</dbReference>
<dbReference type="AlphaFoldDB" id="A0A2T4Z9C8"/>
<evidence type="ECO:0000259" key="6">
    <source>
        <dbReference type="PROSITE" id="PS50045"/>
    </source>
</evidence>
<dbReference type="PROSITE" id="PS50112">
    <property type="entry name" value="PAS"/>
    <property type="match status" value="1"/>
</dbReference>
<evidence type="ECO:0000313" key="9">
    <source>
        <dbReference type="Proteomes" id="UP000241639"/>
    </source>
</evidence>
<dbReference type="Gene3D" id="3.40.50.300">
    <property type="entry name" value="P-loop containing nucleotide triphosphate hydrolases"/>
    <property type="match status" value="1"/>
</dbReference>
<feature type="domain" description="Sigma-54 factor interaction" evidence="6">
    <location>
        <begin position="154"/>
        <end position="381"/>
    </location>
</feature>
<gene>
    <name evidence="8" type="ORF">C8J48_1063</name>
</gene>
<evidence type="ECO:0000256" key="3">
    <source>
        <dbReference type="ARBA" id="ARBA00023015"/>
    </source>
</evidence>
<dbReference type="PROSITE" id="PS50045">
    <property type="entry name" value="SIGMA54_INTERACT_4"/>
    <property type="match status" value="1"/>
</dbReference>
<dbReference type="InterPro" id="IPR013767">
    <property type="entry name" value="PAS_fold"/>
</dbReference>
<dbReference type="InterPro" id="IPR025944">
    <property type="entry name" value="Sigma_54_int_dom_CS"/>
</dbReference>
<dbReference type="InterPro" id="IPR000014">
    <property type="entry name" value="PAS"/>
</dbReference>
<dbReference type="InterPro" id="IPR058031">
    <property type="entry name" value="AAA_lid_NorR"/>
</dbReference>
<keyword evidence="1" id="KW-0547">Nucleotide-binding</keyword>
<dbReference type="InterPro" id="IPR009057">
    <property type="entry name" value="Homeodomain-like_sf"/>
</dbReference>
<evidence type="ECO:0000256" key="4">
    <source>
        <dbReference type="ARBA" id="ARBA00023125"/>
    </source>
</evidence>
<keyword evidence="3" id="KW-0805">Transcription regulation</keyword>
<dbReference type="SMART" id="SM00382">
    <property type="entry name" value="AAA"/>
    <property type="match status" value="1"/>
</dbReference>
<evidence type="ECO:0000259" key="7">
    <source>
        <dbReference type="PROSITE" id="PS50112"/>
    </source>
</evidence>
<evidence type="ECO:0000256" key="2">
    <source>
        <dbReference type="ARBA" id="ARBA00022840"/>
    </source>
</evidence>
<dbReference type="CDD" id="cd00130">
    <property type="entry name" value="PAS"/>
    <property type="match status" value="1"/>
</dbReference>
<dbReference type="InterPro" id="IPR002197">
    <property type="entry name" value="HTH_Fis"/>
</dbReference>
<dbReference type="Gene3D" id="3.30.450.20">
    <property type="entry name" value="PAS domain"/>
    <property type="match status" value="1"/>
</dbReference>
<dbReference type="PROSITE" id="PS00688">
    <property type="entry name" value="SIGMA54_INTERACT_3"/>
    <property type="match status" value="1"/>
</dbReference>
<dbReference type="GO" id="GO:0005524">
    <property type="term" value="F:ATP binding"/>
    <property type="evidence" value="ECO:0007669"/>
    <property type="project" value="UniProtKB-KW"/>
</dbReference>
<dbReference type="InterPro" id="IPR027417">
    <property type="entry name" value="P-loop_NTPase"/>
</dbReference>
<dbReference type="InterPro" id="IPR035965">
    <property type="entry name" value="PAS-like_dom_sf"/>
</dbReference>
<dbReference type="Pfam" id="PF00158">
    <property type="entry name" value="Sigma54_activat"/>
    <property type="match status" value="1"/>
</dbReference>
<dbReference type="NCBIfam" id="TIGR00229">
    <property type="entry name" value="sensory_box"/>
    <property type="match status" value="1"/>
</dbReference>
<dbReference type="FunFam" id="3.40.50.300:FF:000006">
    <property type="entry name" value="DNA-binding transcriptional regulator NtrC"/>
    <property type="match status" value="1"/>
</dbReference>
<dbReference type="InterPro" id="IPR025943">
    <property type="entry name" value="Sigma_54_int_dom_ATP-bd_2"/>
</dbReference>
<accession>A0A2T4Z9C8</accession>
<dbReference type="RefSeq" id="WP_107725282.1">
    <property type="nucleotide sequence ID" value="NZ_PZZP01000001.1"/>
</dbReference>
<dbReference type="Pfam" id="PF02954">
    <property type="entry name" value="HTH_8"/>
    <property type="match status" value="1"/>
</dbReference>